<evidence type="ECO:0000256" key="1">
    <source>
        <dbReference type="SAM" id="Phobius"/>
    </source>
</evidence>
<reference evidence="2" key="1">
    <citation type="thesis" date="2020" institute="ProQuest LLC" country="789 East Eisenhower Parkway, Ann Arbor, MI, USA">
        <title>Comparative Genomics and Chromosome Evolution.</title>
        <authorList>
            <person name="Mudd A.B."/>
        </authorList>
    </citation>
    <scope>NUCLEOTIDE SEQUENCE</scope>
    <source>
        <strain evidence="2">Female2</strain>
        <tissue evidence="2">Blood</tissue>
    </source>
</reference>
<sequence>MSIIQGPPFTVRERINILQQGTAQYKFIQVALVSFSFHLSRDLLNLTNCTGKALFIKRFYIFLLFIFCPFVKIVFKKVLISKFR</sequence>
<keyword evidence="1" id="KW-1133">Transmembrane helix</keyword>
<proteinExistence type="predicted"/>
<comment type="caution">
    <text evidence="2">The sequence shown here is derived from an EMBL/GenBank/DDBJ whole genome shotgun (WGS) entry which is preliminary data.</text>
</comment>
<organism evidence="2 3">
    <name type="scientific">Hymenochirus boettgeri</name>
    <name type="common">Congo dwarf clawed frog</name>
    <dbReference type="NCBI Taxonomy" id="247094"/>
    <lineage>
        <taxon>Eukaryota</taxon>
        <taxon>Metazoa</taxon>
        <taxon>Chordata</taxon>
        <taxon>Craniata</taxon>
        <taxon>Vertebrata</taxon>
        <taxon>Euteleostomi</taxon>
        <taxon>Amphibia</taxon>
        <taxon>Batrachia</taxon>
        <taxon>Anura</taxon>
        <taxon>Pipoidea</taxon>
        <taxon>Pipidae</taxon>
        <taxon>Pipinae</taxon>
        <taxon>Hymenochirus</taxon>
    </lineage>
</organism>
<keyword evidence="1" id="KW-0812">Transmembrane</keyword>
<accession>A0A8T2IP45</accession>
<gene>
    <name evidence="2" type="ORF">GDO86_019488</name>
</gene>
<name>A0A8T2IP45_9PIPI</name>
<protein>
    <submittedName>
        <fullName evidence="2">Uncharacterized protein</fullName>
    </submittedName>
</protein>
<dbReference type="AlphaFoldDB" id="A0A8T2IP45"/>
<dbReference type="Proteomes" id="UP000812440">
    <property type="component" value="Unassembled WGS sequence"/>
</dbReference>
<dbReference type="EMBL" id="JAACNH010000047">
    <property type="protein sequence ID" value="KAG8431906.1"/>
    <property type="molecule type" value="Genomic_DNA"/>
</dbReference>
<keyword evidence="3" id="KW-1185">Reference proteome</keyword>
<feature type="transmembrane region" description="Helical" evidence="1">
    <location>
        <begin position="55"/>
        <end position="75"/>
    </location>
</feature>
<evidence type="ECO:0000313" key="2">
    <source>
        <dbReference type="EMBL" id="KAG8431906.1"/>
    </source>
</evidence>
<keyword evidence="1" id="KW-0472">Membrane</keyword>
<evidence type="ECO:0000313" key="3">
    <source>
        <dbReference type="Proteomes" id="UP000812440"/>
    </source>
</evidence>